<accession>A0A0J7XR97</accession>
<comment type="caution">
    <text evidence="1">The sequence shown here is derived from an EMBL/GenBank/DDBJ whole genome shotgun (WGS) entry which is preliminary data.</text>
</comment>
<protein>
    <submittedName>
        <fullName evidence="1">Uncharacterized protein</fullName>
    </submittedName>
</protein>
<dbReference type="AlphaFoldDB" id="A0A0J7XR97"/>
<keyword evidence="2" id="KW-1185">Reference proteome</keyword>
<dbReference type="Proteomes" id="UP000052232">
    <property type="component" value="Unassembled WGS sequence"/>
</dbReference>
<evidence type="ECO:0000313" key="2">
    <source>
        <dbReference type="Proteomes" id="UP000052232"/>
    </source>
</evidence>
<dbReference type="EMBL" id="JACT01000004">
    <property type="protein sequence ID" value="KMS54169.1"/>
    <property type="molecule type" value="Genomic_DNA"/>
</dbReference>
<proteinExistence type="predicted"/>
<name>A0A0J7XR97_9SPHN</name>
<dbReference type="PATRIC" id="fig|1420583.3.peg.3194"/>
<organism evidence="1 2">
    <name type="scientific">Sphingobium cupriresistens LL01</name>
    <dbReference type="NCBI Taxonomy" id="1420583"/>
    <lineage>
        <taxon>Bacteria</taxon>
        <taxon>Pseudomonadati</taxon>
        <taxon>Pseudomonadota</taxon>
        <taxon>Alphaproteobacteria</taxon>
        <taxon>Sphingomonadales</taxon>
        <taxon>Sphingomonadaceae</taxon>
        <taxon>Sphingobium</taxon>
    </lineage>
</organism>
<evidence type="ECO:0000313" key="1">
    <source>
        <dbReference type="EMBL" id="KMS54169.1"/>
    </source>
</evidence>
<reference evidence="1 2" key="1">
    <citation type="journal article" date="2015" name="G3 (Bethesda)">
        <title>Insights into Ongoing Evolution of the Hexachlorocyclohexane Catabolic Pathway from Comparative Genomics of Ten Sphingomonadaceae Strains.</title>
        <authorList>
            <person name="Pearce S.L."/>
            <person name="Oakeshott J.G."/>
            <person name="Pandey G."/>
        </authorList>
    </citation>
    <scope>NUCLEOTIDE SEQUENCE [LARGE SCALE GENOMIC DNA]</scope>
    <source>
        <strain evidence="1 2">LL01</strain>
    </source>
</reference>
<gene>
    <name evidence="1" type="ORF">V473_16960</name>
</gene>
<sequence>MLRFMPRNAVKRFPKLTARQAADRARKRGEIHATGHAALMGILDAVLRPASKALACYDKGGLQFAGARC</sequence>